<gene>
    <name evidence="1" type="ORF">PSON_ATCC_30995.1.T0040332</name>
</gene>
<dbReference type="AlphaFoldDB" id="A0A8S1K2W4"/>
<sequence>MSTWRALISPTKNISLQSSHKESLDNRTVSKIKSRHTKRITQSINLSQYKPTIKREYSKSIDCDQAFIQSSSKDFLANFNVINDNNQFREIKQILIQNQTNLKSLHQDINTFDYNQRQIQALQKQILHQTSKYHQSINAKINTCQKQIQDIQLLLLSKK</sequence>
<dbReference type="Proteomes" id="UP000692954">
    <property type="component" value="Unassembled WGS sequence"/>
</dbReference>
<evidence type="ECO:0000313" key="1">
    <source>
        <dbReference type="EMBL" id="CAD8049820.1"/>
    </source>
</evidence>
<reference evidence="1" key="1">
    <citation type="submission" date="2021-01" db="EMBL/GenBank/DDBJ databases">
        <authorList>
            <consortium name="Genoscope - CEA"/>
            <person name="William W."/>
        </authorList>
    </citation>
    <scope>NUCLEOTIDE SEQUENCE</scope>
</reference>
<organism evidence="1 2">
    <name type="scientific">Paramecium sonneborni</name>
    <dbReference type="NCBI Taxonomy" id="65129"/>
    <lineage>
        <taxon>Eukaryota</taxon>
        <taxon>Sar</taxon>
        <taxon>Alveolata</taxon>
        <taxon>Ciliophora</taxon>
        <taxon>Intramacronucleata</taxon>
        <taxon>Oligohymenophorea</taxon>
        <taxon>Peniculida</taxon>
        <taxon>Parameciidae</taxon>
        <taxon>Paramecium</taxon>
    </lineage>
</organism>
<dbReference type="EMBL" id="CAJJDN010000004">
    <property type="protein sequence ID" value="CAD8049820.1"/>
    <property type="molecule type" value="Genomic_DNA"/>
</dbReference>
<evidence type="ECO:0000313" key="2">
    <source>
        <dbReference type="Proteomes" id="UP000692954"/>
    </source>
</evidence>
<comment type="caution">
    <text evidence="1">The sequence shown here is derived from an EMBL/GenBank/DDBJ whole genome shotgun (WGS) entry which is preliminary data.</text>
</comment>
<dbReference type="OrthoDB" id="301473at2759"/>
<keyword evidence="2" id="KW-1185">Reference proteome</keyword>
<proteinExistence type="predicted"/>
<accession>A0A8S1K2W4</accession>
<name>A0A8S1K2W4_9CILI</name>
<protein>
    <submittedName>
        <fullName evidence="1">Uncharacterized protein</fullName>
    </submittedName>
</protein>